<comment type="caution">
    <text evidence="1">The sequence shown here is derived from an EMBL/GenBank/DDBJ whole genome shotgun (WGS) entry which is preliminary data.</text>
</comment>
<dbReference type="AlphaFoldDB" id="A0A256FGH1"/>
<gene>
    <name evidence="1" type="ORF">CEV33_0677</name>
</gene>
<accession>A0A256FGH1</accession>
<organism evidence="1 2">
    <name type="scientific">Brucella grignonensis</name>
    <dbReference type="NCBI Taxonomy" id="94627"/>
    <lineage>
        <taxon>Bacteria</taxon>
        <taxon>Pseudomonadati</taxon>
        <taxon>Pseudomonadota</taxon>
        <taxon>Alphaproteobacteria</taxon>
        <taxon>Hyphomicrobiales</taxon>
        <taxon>Brucellaceae</taxon>
        <taxon>Brucella/Ochrobactrum group</taxon>
        <taxon>Brucella</taxon>
    </lineage>
</organism>
<proteinExistence type="predicted"/>
<evidence type="ECO:0000313" key="2">
    <source>
        <dbReference type="Proteomes" id="UP000216478"/>
    </source>
</evidence>
<evidence type="ECO:0000313" key="1">
    <source>
        <dbReference type="EMBL" id="OYR13878.1"/>
    </source>
</evidence>
<protein>
    <submittedName>
        <fullName evidence="1">Uncharacterized protein</fullName>
    </submittedName>
</protein>
<keyword evidence="2" id="KW-1185">Reference proteome</keyword>
<dbReference type="Proteomes" id="UP000216478">
    <property type="component" value="Unassembled WGS sequence"/>
</dbReference>
<reference evidence="1 2" key="1">
    <citation type="submission" date="2017-07" db="EMBL/GenBank/DDBJ databases">
        <title>Phylogenetic study on the rhizospheric bacterium Ochrobactrum sp. A44.</title>
        <authorList>
            <person name="Krzyzanowska D.M."/>
            <person name="Ossowicki A."/>
            <person name="Rajewska M."/>
            <person name="Maciag T."/>
            <person name="Kaczynski Z."/>
            <person name="Czerwicka M."/>
            <person name="Jafra S."/>
        </authorList>
    </citation>
    <scope>NUCLEOTIDE SEQUENCE [LARGE SCALE GENOMIC DNA]</scope>
    <source>
        <strain evidence="1 2">OgA9a</strain>
    </source>
</reference>
<name>A0A256FGH1_9HYPH</name>
<sequence length="53" mass="6095">MEMAPEMTRAARRDVKNGVVPPVERLDVAERQSFRCPKDVVHPPGYFVEKARK</sequence>
<dbReference type="EMBL" id="NNRL01000157">
    <property type="protein sequence ID" value="OYR13878.1"/>
    <property type="molecule type" value="Genomic_DNA"/>
</dbReference>